<dbReference type="AlphaFoldDB" id="A0A7J7J6T0"/>
<comment type="caution">
    <text evidence="1">The sequence shown here is derived from an EMBL/GenBank/DDBJ whole genome shotgun (WGS) entry which is preliminary data.</text>
</comment>
<evidence type="ECO:0000313" key="2">
    <source>
        <dbReference type="Proteomes" id="UP000593567"/>
    </source>
</evidence>
<gene>
    <name evidence="1" type="ORF">EB796_019957</name>
</gene>
<dbReference type="OrthoDB" id="2423195at2759"/>
<dbReference type="EMBL" id="VXIV02002969">
    <property type="protein sequence ID" value="KAF6021735.1"/>
    <property type="molecule type" value="Genomic_DNA"/>
</dbReference>
<sequence>MYVFGNFDMFSSGSELWKNVVNEAKEANELGSRLLLGCHMHQNITEIQTPEDFKNKSPTGGCRLPCKKKLNCGHICKMLCHNKDVEHKEYKCTEKCTKIFQPCNHPCPDMCHQECQKCLVQTLIQLSCGHTQLVHCYQTHTEEDIAEIQCLQPCPKILACGHQCSELYVGLLGL</sequence>
<accession>A0A7J7J6T0</accession>
<dbReference type="Proteomes" id="UP000593567">
    <property type="component" value="Unassembled WGS sequence"/>
</dbReference>
<keyword evidence="2" id="KW-1185">Reference proteome</keyword>
<proteinExistence type="predicted"/>
<evidence type="ECO:0000313" key="1">
    <source>
        <dbReference type="EMBL" id="KAF6021735.1"/>
    </source>
</evidence>
<protein>
    <submittedName>
        <fullName evidence="1">ZNFX1</fullName>
    </submittedName>
</protein>
<name>A0A7J7J6T0_BUGNE</name>
<reference evidence="1" key="1">
    <citation type="submission" date="2020-06" db="EMBL/GenBank/DDBJ databases">
        <title>Draft genome of Bugula neritina, a colonial animal packing powerful symbionts and potential medicines.</title>
        <authorList>
            <person name="Rayko M."/>
        </authorList>
    </citation>
    <scope>NUCLEOTIDE SEQUENCE [LARGE SCALE GENOMIC DNA]</scope>
    <source>
        <strain evidence="1">Kwan_BN1</strain>
    </source>
</reference>
<organism evidence="1 2">
    <name type="scientific">Bugula neritina</name>
    <name type="common">Brown bryozoan</name>
    <name type="synonym">Sertularia neritina</name>
    <dbReference type="NCBI Taxonomy" id="10212"/>
    <lineage>
        <taxon>Eukaryota</taxon>
        <taxon>Metazoa</taxon>
        <taxon>Spiralia</taxon>
        <taxon>Lophotrochozoa</taxon>
        <taxon>Bryozoa</taxon>
        <taxon>Gymnolaemata</taxon>
        <taxon>Cheilostomatida</taxon>
        <taxon>Flustrina</taxon>
        <taxon>Buguloidea</taxon>
        <taxon>Bugulidae</taxon>
        <taxon>Bugula</taxon>
    </lineage>
</organism>